<dbReference type="GO" id="GO:0016020">
    <property type="term" value="C:membrane"/>
    <property type="evidence" value="ECO:0007669"/>
    <property type="project" value="UniProtKB-SubCell"/>
</dbReference>
<organism evidence="19 20">
    <name type="scientific">Castilleja foliolosa</name>
    <dbReference type="NCBI Taxonomy" id="1961234"/>
    <lineage>
        <taxon>Eukaryota</taxon>
        <taxon>Viridiplantae</taxon>
        <taxon>Streptophyta</taxon>
        <taxon>Embryophyta</taxon>
        <taxon>Tracheophyta</taxon>
        <taxon>Spermatophyta</taxon>
        <taxon>Magnoliopsida</taxon>
        <taxon>eudicotyledons</taxon>
        <taxon>Gunneridae</taxon>
        <taxon>Pentapetalae</taxon>
        <taxon>asterids</taxon>
        <taxon>lamiids</taxon>
        <taxon>Lamiales</taxon>
        <taxon>Orobanchaceae</taxon>
        <taxon>Pedicularideae</taxon>
        <taxon>Castillejinae</taxon>
        <taxon>Castilleja</taxon>
    </lineage>
</organism>
<dbReference type="Pfam" id="PF13947">
    <property type="entry name" value="GUB_WAK_bind"/>
    <property type="match status" value="1"/>
</dbReference>
<dbReference type="SUPFAM" id="SSF57850">
    <property type="entry name" value="RING/U-box"/>
    <property type="match status" value="1"/>
</dbReference>
<evidence type="ECO:0000259" key="18">
    <source>
        <dbReference type="PROSITE" id="PS50089"/>
    </source>
</evidence>
<dbReference type="Pfam" id="PF13639">
    <property type="entry name" value="zf-RING_2"/>
    <property type="match status" value="1"/>
</dbReference>
<protein>
    <recommendedName>
        <fullName evidence="4">RING-type E3 ubiquitin transferase</fullName>
        <ecNumber evidence="4">2.3.2.27</ecNumber>
    </recommendedName>
</protein>
<keyword evidence="11" id="KW-0862">Zinc</keyword>
<evidence type="ECO:0000256" key="6">
    <source>
        <dbReference type="ARBA" id="ARBA00022692"/>
    </source>
</evidence>
<keyword evidence="9 15" id="KW-0863">Zinc-finger</keyword>
<evidence type="ECO:0000256" key="15">
    <source>
        <dbReference type="PROSITE-ProRule" id="PRU00175"/>
    </source>
</evidence>
<evidence type="ECO:0000256" key="5">
    <source>
        <dbReference type="ARBA" id="ARBA00022679"/>
    </source>
</evidence>
<keyword evidence="5" id="KW-0808">Transferase</keyword>
<dbReference type="Gene3D" id="3.30.40.10">
    <property type="entry name" value="Zinc/RING finger domain, C3HC4 (zinc finger)"/>
    <property type="match status" value="1"/>
</dbReference>
<dbReference type="PANTHER" id="PTHR46279">
    <property type="entry name" value="RING/U-BOX SUPERFAMILY PROTEIN"/>
    <property type="match status" value="1"/>
</dbReference>
<evidence type="ECO:0000256" key="11">
    <source>
        <dbReference type="ARBA" id="ARBA00022833"/>
    </source>
</evidence>
<keyword evidence="6 16" id="KW-0812">Transmembrane</keyword>
<comment type="similarity">
    <text evidence="14">Belongs to the RING-type zinc finger family. ATL subfamily.</text>
</comment>
<dbReference type="PANTHER" id="PTHR46279:SF10">
    <property type="entry name" value="RING-TYPE E3 UBIQUITIN TRANSFERASE"/>
    <property type="match status" value="1"/>
</dbReference>
<sequence>MGSTNKPIIIIFFFKLSLFTQVISASEICPTTFCRRPEPAIRFPFRLQNNQPATCGYPGFDLFCDAFNQTLIELPNSGEFTVEAIDYLSQNIWLNDPQNCLLKRLLTLNLSGSPFSGYFFQEFTLFNCTFDYKKYRFDRIACLSGRNYTVIASSSERAIGFLASRCGLVAKVAVPVEWASFQPVMTSDLAGDIRLTWGMMICRRCEGRGGRCGLRGPNSTVIECRNVPRRLSKAAQNAVFVGVGLLTFLCLIGVLCIIFSRITSRHQRRHVRVPRPIMELSVVVPPPPTTIISGLDGPTIESYPKITLGESRRLLKPDDNMCAICLSEYMPKETLRSIPECQHCFHVDCIDKWLRFNSSCPVCRMSPRNSPPAARVS</sequence>
<dbReference type="GO" id="GO:0061630">
    <property type="term" value="F:ubiquitin protein ligase activity"/>
    <property type="evidence" value="ECO:0007669"/>
    <property type="project" value="UniProtKB-EC"/>
</dbReference>
<evidence type="ECO:0000256" key="12">
    <source>
        <dbReference type="ARBA" id="ARBA00022989"/>
    </source>
</evidence>
<feature type="domain" description="RING-type" evidence="18">
    <location>
        <begin position="322"/>
        <end position="364"/>
    </location>
</feature>
<feature type="signal peptide" evidence="17">
    <location>
        <begin position="1"/>
        <end position="25"/>
    </location>
</feature>
<accession>A0ABD3E7U3</accession>
<keyword evidence="10" id="KW-0833">Ubl conjugation pathway</keyword>
<dbReference type="EMBL" id="JAVIJP010000007">
    <property type="protein sequence ID" value="KAL3650550.1"/>
    <property type="molecule type" value="Genomic_DNA"/>
</dbReference>
<proteinExistence type="inferred from homology"/>
<dbReference type="SMART" id="SM00184">
    <property type="entry name" value="RING"/>
    <property type="match status" value="1"/>
</dbReference>
<keyword evidence="20" id="KW-1185">Reference proteome</keyword>
<comment type="catalytic activity">
    <reaction evidence="1">
        <text>S-ubiquitinyl-[E2 ubiquitin-conjugating enzyme]-L-cysteine + [acceptor protein]-L-lysine = [E2 ubiquitin-conjugating enzyme]-L-cysteine + N(6)-ubiquitinyl-[acceptor protein]-L-lysine.</text>
        <dbReference type="EC" id="2.3.2.27"/>
    </reaction>
</comment>
<evidence type="ECO:0000256" key="3">
    <source>
        <dbReference type="ARBA" id="ARBA00004906"/>
    </source>
</evidence>
<comment type="subcellular location">
    <subcellularLocation>
        <location evidence="2">Membrane</location>
        <topology evidence="2">Single-pass membrane protein</topology>
    </subcellularLocation>
</comment>
<evidence type="ECO:0000256" key="8">
    <source>
        <dbReference type="ARBA" id="ARBA00022729"/>
    </source>
</evidence>
<feature type="chain" id="PRO_5044759814" description="RING-type E3 ubiquitin transferase" evidence="17">
    <location>
        <begin position="26"/>
        <end position="377"/>
    </location>
</feature>
<evidence type="ECO:0000256" key="7">
    <source>
        <dbReference type="ARBA" id="ARBA00022723"/>
    </source>
</evidence>
<name>A0ABD3E7U3_9LAMI</name>
<evidence type="ECO:0000256" key="1">
    <source>
        <dbReference type="ARBA" id="ARBA00000900"/>
    </source>
</evidence>
<evidence type="ECO:0000256" key="13">
    <source>
        <dbReference type="ARBA" id="ARBA00023136"/>
    </source>
</evidence>
<dbReference type="Proteomes" id="UP001632038">
    <property type="component" value="Unassembled WGS sequence"/>
</dbReference>
<evidence type="ECO:0000313" key="20">
    <source>
        <dbReference type="Proteomes" id="UP001632038"/>
    </source>
</evidence>
<reference evidence="20" key="1">
    <citation type="journal article" date="2024" name="IScience">
        <title>Strigolactones Initiate the Formation of Haustorium-like Structures in Castilleja.</title>
        <authorList>
            <person name="Buerger M."/>
            <person name="Peterson D."/>
            <person name="Chory J."/>
        </authorList>
    </citation>
    <scope>NUCLEOTIDE SEQUENCE [LARGE SCALE GENOMIC DNA]</scope>
</reference>
<evidence type="ECO:0000256" key="9">
    <source>
        <dbReference type="ARBA" id="ARBA00022771"/>
    </source>
</evidence>
<dbReference type="PROSITE" id="PS50089">
    <property type="entry name" value="ZF_RING_2"/>
    <property type="match status" value="1"/>
</dbReference>
<evidence type="ECO:0000256" key="14">
    <source>
        <dbReference type="ARBA" id="ARBA00024209"/>
    </source>
</evidence>
<dbReference type="CDD" id="cd16461">
    <property type="entry name" value="RING-H2_EL5-like"/>
    <property type="match status" value="1"/>
</dbReference>
<evidence type="ECO:0000256" key="2">
    <source>
        <dbReference type="ARBA" id="ARBA00004167"/>
    </source>
</evidence>
<dbReference type="GO" id="GO:0008270">
    <property type="term" value="F:zinc ion binding"/>
    <property type="evidence" value="ECO:0007669"/>
    <property type="project" value="UniProtKB-KW"/>
</dbReference>
<dbReference type="InterPro" id="IPR001841">
    <property type="entry name" value="Znf_RING"/>
</dbReference>
<comment type="caution">
    <text evidence="19">The sequence shown here is derived from an EMBL/GenBank/DDBJ whole genome shotgun (WGS) entry which is preliminary data.</text>
</comment>
<gene>
    <name evidence="19" type="ORF">CASFOL_006953</name>
</gene>
<evidence type="ECO:0000256" key="10">
    <source>
        <dbReference type="ARBA" id="ARBA00022786"/>
    </source>
</evidence>
<evidence type="ECO:0000313" key="19">
    <source>
        <dbReference type="EMBL" id="KAL3650550.1"/>
    </source>
</evidence>
<keyword evidence="7" id="KW-0479">Metal-binding</keyword>
<dbReference type="EC" id="2.3.2.27" evidence="4"/>
<keyword evidence="13 16" id="KW-0472">Membrane</keyword>
<evidence type="ECO:0000256" key="17">
    <source>
        <dbReference type="SAM" id="SignalP"/>
    </source>
</evidence>
<keyword evidence="12 16" id="KW-1133">Transmembrane helix</keyword>
<feature type="transmembrane region" description="Helical" evidence="16">
    <location>
        <begin position="238"/>
        <end position="259"/>
    </location>
</feature>
<evidence type="ECO:0000256" key="4">
    <source>
        <dbReference type="ARBA" id="ARBA00012483"/>
    </source>
</evidence>
<dbReference type="InterPro" id="IPR025287">
    <property type="entry name" value="WAK_GUB"/>
</dbReference>
<dbReference type="InterPro" id="IPR046948">
    <property type="entry name" value="ATL20-22-like"/>
</dbReference>
<comment type="pathway">
    <text evidence="3">Protein modification; protein ubiquitination.</text>
</comment>
<evidence type="ECO:0000256" key="16">
    <source>
        <dbReference type="SAM" id="Phobius"/>
    </source>
</evidence>
<dbReference type="AlphaFoldDB" id="A0ABD3E7U3"/>
<keyword evidence="8 17" id="KW-0732">Signal</keyword>
<dbReference type="InterPro" id="IPR013083">
    <property type="entry name" value="Znf_RING/FYVE/PHD"/>
</dbReference>